<keyword evidence="3" id="KW-0378">Hydrolase</keyword>
<evidence type="ECO:0000256" key="2">
    <source>
        <dbReference type="ARBA" id="ARBA00022703"/>
    </source>
</evidence>
<keyword evidence="3" id="KW-0788">Thiol protease</keyword>
<dbReference type="GO" id="GO:0004197">
    <property type="term" value="F:cysteine-type endopeptidase activity"/>
    <property type="evidence" value="ECO:0007669"/>
    <property type="project" value="InterPro"/>
</dbReference>
<dbReference type="GO" id="GO:0005737">
    <property type="term" value="C:cytoplasm"/>
    <property type="evidence" value="ECO:0007669"/>
    <property type="project" value="TreeGrafter"/>
</dbReference>
<evidence type="ECO:0000256" key="1">
    <source>
        <dbReference type="ARBA" id="ARBA00009005"/>
    </source>
</evidence>
<keyword evidence="3" id="KW-0645">Protease</keyword>
<feature type="region of interest" description="Disordered" evidence="4">
    <location>
        <begin position="1"/>
        <end position="38"/>
    </location>
</feature>
<reference evidence="7" key="1">
    <citation type="journal article" date="2018" name="Nat. Microbiol.">
        <title>Leveraging single-cell genomics to expand the fungal tree of life.</title>
        <authorList>
            <person name="Ahrendt S.R."/>
            <person name="Quandt C.A."/>
            <person name="Ciobanu D."/>
            <person name="Clum A."/>
            <person name="Salamov A."/>
            <person name="Andreopoulos B."/>
            <person name="Cheng J.F."/>
            <person name="Woyke T."/>
            <person name="Pelin A."/>
            <person name="Henrissat B."/>
            <person name="Reynolds N.K."/>
            <person name="Benny G.L."/>
            <person name="Smith M.E."/>
            <person name="James T.Y."/>
            <person name="Grigoriev I.V."/>
        </authorList>
    </citation>
    <scope>NUCLEOTIDE SEQUENCE [LARGE SCALE GENOMIC DNA]</scope>
    <source>
        <strain evidence="7">RSA 468</strain>
    </source>
</reference>
<evidence type="ECO:0000256" key="3">
    <source>
        <dbReference type="ARBA" id="ARBA00022807"/>
    </source>
</evidence>
<comment type="similarity">
    <text evidence="1">Belongs to the peptidase C14B family.</text>
</comment>
<dbReference type="Gene3D" id="3.40.50.12660">
    <property type="match status" value="2"/>
</dbReference>
<dbReference type="InterPro" id="IPR050452">
    <property type="entry name" value="Metacaspase"/>
</dbReference>
<dbReference type="Pfam" id="PF00656">
    <property type="entry name" value="Peptidase_C14"/>
    <property type="match status" value="1"/>
</dbReference>
<sequence length="359" mass="39170">PHDSQAYNNPPPPQGPGPHGMHIAPPGSQFYADPNQSGNGGMYSQEIGGYQMSLSNCRGRKKALFIGINYFNTDAELKGCINDVKNISSFLIERKGFKQSDCVFLTDDQQDPKFIPTYANIQAACNWLVKGANPGDSLFVHYSGHGGTQKDTNGDEADGFDETILPIDYKEAGQIPDDLLNEWLVQPLPQGVRLTAVFDSCHSGTVLDLPYTYNCDGSIQVITSDNRKEAAMTLLNAGMSFQQGDSMKALQGLVQGFKMFTSGGQANEADKLTKETKGTTADVVMFSGCRDDQTSADAQINNQATGAMSHALIEVLTNSQSLVYTELLFSIRDILKSKYKQIPQMSTGRPMDMNTEFII</sequence>
<dbReference type="GO" id="GO:0006508">
    <property type="term" value="P:proteolysis"/>
    <property type="evidence" value="ECO:0007669"/>
    <property type="project" value="InterPro"/>
</dbReference>
<evidence type="ECO:0000313" key="6">
    <source>
        <dbReference type="EMBL" id="RKP39896.1"/>
    </source>
</evidence>
<keyword evidence="7" id="KW-1185">Reference proteome</keyword>
<feature type="non-terminal residue" evidence="6">
    <location>
        <position position="1"/>
    </location>
</feature>
<accession>A0A4Q0A1A8</accession>
<dbReference type="PANTHER" id="PTHR48104">
    <property type="entry name" value="METACASPASE-4"/>
    <property type="match status" value="1"/>
</dbReference>
<dbReference type="EMBL" id="ML002237">
    <property type="protein sequence ID" value="RKP39896.1"/>
    <property type="molecule type" value="Genomic_DNA"/>
</dbReference>
<dbReference type="GO" id="GO:0006915">
    <property type="term" value="P:apoptotic process"/>
    <property type="evidence" value="ECO:0007669"/>
    <property type="project" value="UniProtKB-KW"/>
</dbReference>
<feature type="non-terminal residue" evidence="6">
    <location>
        <position position="359"/>
    </location>
</feature>
<evidence type="ECO:0000256" key="4">
    <source>
        <dbReference type="SAM" id="MobiDB-lite"/>
    </source>
</evidence>
<dbReference type="InterPro" id="IPR011600">
    <property type="entry name" value="Pept_C14_caspase"/>
</dbReference>
<dbReference type="Proteomes" id="UP000268162">
    <property type="component" value="Unassembled WGS sequence"/>
</dbReference>
<feature type="domain" description="Peptidase C14 caspase" evidence="5">
    <location>
        <begin position="60"/>
        <end position="347"/>
    </location>
</feature>
<proteinExistence type="inferred from homology"/>
<name>A0A4Q0A1A8_9FUNG</name>
<dbReference type="InterPro" id="IPR029030">
    <property type="entry name" value="Caspase-like_dom_sf"/>
</dbReference>
<dbReference type="SUPFAM" id="SSF52129">
    <property type="entry name" value="Caspase-like"/>
    <property type="match status" value="1"/>
</dbReference>
<dbReference type="PANTHER" id="PTHR48104:SF30">
    <property type="entry name" value="METACASPASE-1"/>
    <property type="match status" value="1"/>
</dbReference>
<organism evidence="6 7">
    <name type="scientific">Dimargaris cristalligena</name>
    <dbReference type="NCBI Taxonomy" id="215637"/>
    <lineage>
        <taxon>Eukaryota</taxon>
        <taxon>Fungi</taxon>
        <taxon>Fungi incertae sedis</taxon>
        <taxon>Zoopagomycota</taxon>
        <taxon>Kickxellomycotina</taxon>
        <taxon>Dimargaritomycetes</taxon>
        <taxon>Dimargaritales</taxon>
        <taxon>Dimargaritaceae</taxon>
        <taxon>Dimargaris</taxon>
    </lineage>
</organism>
<protein>
    <submittedName>
        <fullName evidence="6">Caspase domain-containing protein</fullName>
    </submittedName>
</protein>
<evidence type="ECO:0000259" key="5">
    <source>
        <dbReference type="Pfam" id="PF00656"/>
    </source>
</evidence>
<evidence type="ECO:0000313" key="7">
    <source>
        <dbReference type="Proteomes" id="UP000268162"/>
    </source>
</evidence>
<gene>
    <name evidence="6" type="ORF">BJ085DRAFT_10409</name>
</gene>
<keyword evidence="2" id="KW-0053">Apoptosis</keyword>
<dbReference type="AlphaFoldDB" id="A0A4Q0A1A8"/>